<keyword evidence="3" id="KW-0378">Hydrolase</keyword>
<evidence type="ECO:0000256" key="1">
    <source>
        <dbReference type="ARBA" id="ARBA00009005"/>
    </source>
</evidence>
<protein>
    <submittedName>
        <fullName evidence="6">Caspase domain-containing protein</fullName>
    </submittedName>
</protein>
<dbReference type="InterPro" id="IPR011600">
    <property type="entry name" value="Pept_C14_caspase"/>
</dbReference>
<evidence type="ECO:0000256" key="3">
    <source>
        <dbReference type="ARBA" id="ARBA00022807"/>
    </source>
</evidence>
<dbReference type="Pfam" id="PF00656">
    <property type="entry name" value="Peptidase_C14"/>
    <property type="match status" value="1"/>
</dbReference>
<evidence type="ECO:0000259" key="5">
    <source>
        <dbReference type="Pfam" id="PF00656"/>
    </source>
</evidence>
<dbReference type="InterPro" id="IPR029030">
    <property type="entry name" value="Caspase-like_dom_sf"/>
</dbReference>
<dbReference type="Gene3D" id="3.40.50.12660">
    <property type="match status" value="1"/>
</dbReference>
<dbReference type="GO" id="GO:0004197">
    <property type="term" value="F:cysteine-type endopeptidase activity"/>
    <property type="evidence" value="ECO:0007669"/>
    <property type="project" value="InterPro"/>
</dbReference>
<dbReference type="GO" id="GO:0006508">
    <property type="term" value="P:proteolysis"/>
    <property type="evidence" value="ECO:0007669"/>
    <property type="project" value="InterPro"/>
</dbReference>
<evidence type="ECO:0000313" key="6">
    <source>
        <dbReference type="EMBL" id="RKP39950.1"/>
    </source>
</evidence>
<evidence type="ECO:0000256" key="2">
    <source>
        <dbReference type="ARBA" id="ARBA00022703"/>
    </source>
</evidence>
<organism evidence="6 7">
    <name type="scientific">Dimargaris cristalligena</name>
    <dbReference type="NCBI Taxonomy" id="215637"/>
    <lineage>
        <taxon>Eukaryota</taxon>
        <taxon>Fungi</taxon>
        <taxon>Fungi incertae sedis</taxon>
        <taxon>Zoopagomycota</taxon>
        <taxon>Kickxellomycotina</taxon>
        <taxon>Dimargaritomycetes</taxon>
        <taxon>Dimargaritales</taxon>
        <taxon>Dimargaritaceae</taxon>
        <taxon>Dimargaris</taxon>
    </lineage>
</organism>
<proteinExistence type="inferred from homology"/>
<dbReference type="InterPro" id="IPR050452">
    <property type="entry name" value="Metacaspase"/>
</dbReference>
<dbReference type="Proteomes" id="UP000268162">
    <property type="component" value="Unassembled WGS sequence"/>
</dbReference>
<sequence>MPTPTGNGGYPPPPMNTFHTPTGPAYPPRLQSSATMPMPTPSQNYHYQQGPPPPPPLPLRYGTAPMSNSSPLLFPGGNAQWGGVQHPGQHVQLSQCTGRKRALLIGINYFGHPRMLKGCINDVHNMKRLITDLFNFRECDMVILTDDNPNPRSQPTRANIIRAMHWLVANARPNDSFFFHFSGHGSQVIDTSGDEIDGLDETILPMDYRTAGQIIDDDMNTIMVRPLPQGARLTTVFDSCHSGTALDLPFVYDHHGRLVQNQFAEVATQSLTKAGASYLSGDLLSAGRSVFSGLKALVAGPKIQRRQEQLKCSLGDVIMFSGCDDTQTSADTYAYAIGNTGAMSHALISVLRNNPRQTYIQVLQGIRRNLAGQYSQIPQLSTGRQMDMNQQFIM</sequence>
<keyword evidence="3" id="KW-0645">Protease</keyword>
<keyword evidence="3" id="KW-0788">Thiol protease</keyword>
<evidence type="ECO:0000256" key="4">
    <source>
        <dbReference type="SAM" id="MobiDB-lite"/>
    </source>
</evidence>
<dbReference type="GO" id="GO:0005737">
    <property type="term" value="C:cytoplasm"/>
    <property type="evidence" value="ECO:0007669"/>
    <property type="project" value="TreeGrafter"/>
</dbReference>
<dbReference type="EMBL" id="ML002233">
    <property type="protein sequence ID" value="RKP39950.1"/>
    <property type="molecule type" value="Genomic_DNA"/>
</dbReference>
<dbReference type="PANTHER" id="PTHR48104:SF30">
    <property type="entry name" value="METACASPASE-1"/>
    <property type="match status" value="1"/>
</dbReference>
<reference evidence="7" key="1">
    <citation type="journal article" date="2018" name="Nat. Microbiol.">
        <title>Leveraging single-cell genomics to expand the fungal tree of life.</title>
        <authorList>
            <person name="Ahrendt S.R."/>
            <person name="Quandt C.A."/>
            <person name="Ciobanu D."/>
            <person name="Clum A."/>
            <person name="Salamov A."/>
            <person name="Andreopoulos B."/>
            <person name="Cheng J.F."/>
            <person name="Woyke T."/>
            <person name="Pelin A."/>
            <person name="Henrissat B."/>
            <person name="Reynolds N.K."/>
            <person name="Benny G.L."/>
            <person name="Smith M.E."/>
            <person name="James T.Y."/>
            <person name="Grigoriev I.V."/>
        </authorList>
    </citation>
    <scope>NUCLEOTIDE SEQUENCE [LARGE SCALE GENOMIC DNA]</scope>
    <source>
        <strain evidence="7">RSA 468</strain>
    </source>
</reference>
<feature type="domain" description="Peptidase C14 caspase" evidence="5">
    <location>
        <begin position="99"/>
        <end position="382"/>
    </location>
</feature>
<dbReference type="PANTHER" id="PTHR48104">
    <property type="entry name" value="METACASPASE-4"/>
    <property type="match status" value="1"/>
</dbReference>
<accession>A0A4Q0A3W5</accession>
<dbReference type="GO" id="GO:0006915">
    <property type="term" value="P:apoptotic process"/>
    <property type="evidence" value="ECO:0007669"/>
    <property type="project" value="UniProtKB-KW"/>
</dbReference>
<evidence type="ECO:0000313" key="7">
    <source>
        <dbReference type="Proteomes" id="UP000268162"/>
    </source>
</evidence>
<dbReference type="AlphaFoldDB" id="A0A4Q0A3W5"/>
<gene>
    <name evidence="6" type="ORF">BJ085DRAFT_15033</name>
</gene>
<keyword evidence="7" id="KW-1185">Reference proteome</keyword>
<dbReference type="SUPFAM" id="SSF52129">
    <property type="entry name" value="Caspase-like"/>
    <property type="match status" value="1"/>
</dbReference>
<keyword evidence="2" id="KW-0053">Apoptosis</keyword>
<name>A0A4Q0A3W5_9FUNG</name>
<comment type="similarity">
    <text evidence="1">Belongs to the peptidase C14B family.</text>
</comment>
<feature type="compositionally biased region" description="Polar residues" evidence="4">
    <location>
        <begin position="30"/>
        <end position="47"/>
    </location>
</feature>
<feature type="region of interest" description="Disordered" evidence="4">
    <location>
        <begin position="1"/>
        <end position="63"/>
    </location>
</feature>